<comment type="caution">
    <text evidence="1">The sequence shown here is derived from an EMBL/GenBank/DDBJ whole genome shotgun (WGS) entry which is preliminary data.</text>
</comment>
<evidence type="ECO:0000313" key="1">
    <source>
        <dbReference type="EMBL" id="KAG7541112.1"/>
    </source>
</evidence>
<dbReference type="Proteomes" id="UP000694240">
    <property type="component" value="Chromosome 12"/>
</dbReference>
<name>A0A8T1Y1F6_9BRAS</name>
<protein>
    <submittedName>
        <fullName evidence="1">Uncharacterized protein</fullName>
    </submittedName>
</protein>
<proteinExistence type="predicted"/>
<accession>A0A8T1Y1F6</accession>
<keyword evidence="2" id="KW-1185">Reference proteome</keyword>
<gene>
    <name evidence="1" type="ORF">ISN45_Aa07g012420</name>
</gene>
<reference evidence="1 2" key="1">
    <citation type="submission" date="2020-12" db="EMBL/GenBank/DDBJ databases">
        <title>Concerted genomic and epigenomic changes stabilize Arabidopsis allopolyploids.</title>
        <authorList>
            <person name="Chen Z."/>
        </authorList>
    </citation>
    <scope>NUCLEOTIDE SEQUENCE [LARGE SCALE GENOMIC DNA]</scope>
    <source>
        <strain evidence="1">Allo738</strain>
        <tissue evidence="1">Leaf</tissue>
    </source>
</reference>
<organism evidence="1 2">
    <name type="scientific">Arabidopsis thaliana x Arabidopsis arenosa</name>
    <dbReference type="NCBI Taxonomy" id="1240361"/>
    <lineage>
        <taxon>Eukaryota</taxon>
        <taxon>Viridiplantae</taxon>
        <taxon>Streptophyta</taxon>
        <taxon>Embryophyta</taxon>
        <taxon>Tracheophyta</taxon>
        <taxon>Spermatophyta</taxon>
        <taxon>Magnoliopsida</taxon>
        <taxon>eudicotyledons</taxon>
        <taxon>Gunneridae</taxon>
        <taxon>Pentapetalae</taxon>
        <taxon>rosids</taxon>
        <taxon>malvids</taxon>
        <taxon>Brassicales</taxon>
        <taxon>Brassicaceae</taxon>
        <taxon>Camelineae</taxon>
        <taxon>Arabidopsis</taxon>
    </lineage>
</organism>
<dbReference type="EMBL" id="JAEFBK010000012">
    <property type="protein sequence ID" value="KAG7541112.1"/>
    <property type="molecule type" value="Genomic_DNA"/>
</dbReference>
<evidence type="ECO:0000313" key="2">
    <source>
        <dbReference type="Proteomes" id="UP000694240"/>
    </source>
</evidence>
<dbReference type="AlphaFoldDB" id="A0A8T1Y1F6"/>
<sequence length="90" mass="9769">MENGSWITISFRFASSRLAGGPVPVSICRSVWTAAQIVFYGWRLGFLASGLVRCVNRVGFGFVGFSSVCCIRVGPKGILYGLNPEIAHWA</sequence>